<reference evidence="1 2" key="1">
    <citation type="journal article" date="2014" name="Genome Biol. Evol.">
        <title>The genome of the myxosporean Thelohanellus kitauei shows adaptations to nutrient acquisition within its fish host.</title>
        <authorList>
            <person name="Yang Y."/>
            <person name="Xiong J."/>
            <person name="Zhou Z."/>
            <person name="Huo F."/>
            <person name="Miao W."/>
            <person name="Ran C."/>
            <person name="Liu Y."/>
            <person name="Zhang J."/>
            <person name="Feng J."/>
            <person name="Wang M."/>
            <person name="Wang M."/>
            <person name="Wang L."/>
            <person name="Yao B."/>
        </authorList>
    </citation>
    <scope>NUCLEOTIDE SEQUENCE [LARGE SCALE GENOMIC DNA]</scope>
    <source>
        <strain evidence="1">Wuqing</strain>
    </source>
</reference>
<comment type="caution">
    <text evidence="1">The sequence shown here is derived from an EMBL/GenBank/DDBJ whole genome shotgun (WGS) entry which is preliminary data.</text>
</comment>
<dbReference type="EMBL" id="JWZT01003307">
    <property type="protein sequence ID" value="KII67113.1"/>
    <property type="molecule type" value="Genomic_DNA"/>
</dbReference>
<evidence type="ECO:0000313" key="1">
    <source>
        <dbReference type="EMBL" id="KII67113.1"/>
    </source>
</evidence>
<name>A0A0C2JDA7_THEKT</name>
<accession>A0A0C2JDA7</accession>
<gene>
    <name evidence="1" type="ORF">RF11_00468</name>
</gene>
<dbReference type="AlphaFoldDB" id="A0A0C2JDA7"/>
<sequence>MYKSVYLSEPRFSNFYRIPNVIGIESKENETSELHLGQLAQKRASDKKAFIKVSDQDYEKWFFKLNYIDKYLHANNALTISRFLSTRGICKLLLPFRFRHRFKSNSNIENQPDPQSKPIMTCDLSKFLSRIAEYYPF</sequence>
<proteinExistence type="predicted"/>
<evidence type="ECO:0000313" key="2">
    <source>
        <dbReference type="Proteomes" id="UP000031668"/>
    </source>
</evidence>
<dbReference type="Proteomes" id="UP000031668">
    <property type="component" value="Unassembled WGS sequence"/>
</dbReference>
<keyword evidence="2" id="KW-1185">Reference proteome</keyword>
<organism evidence="1 2">
    <name type="scientific">Thelohanellus kitauei</name>
    <name type="common">Myxosporean</name>
    <dbReference type="NCBI Taxonomy" id="669202"/>
    <lineage>
        <taxon>Eukaryota</taxon>
        <taxon>Metazoa</taxon>
        <taxon>Cnidaria</taxon>
        <taxon>Myxozoa</taxon>
        <taxon>Myxosporea</taxon>
        <taxon>Bivalvulida</taxon>
        <taxon>Platysporina</taxon>
        <taxon>Myxobolidae</taxon>
        <taxon>Thelohanellus</taxon>
    </lineage>
</organism>
<protein>
    <submittedName>
        <fullName evidence="1">Uncharacterized protein</fullName>
    </submittedName>
</protein>